<keyword evidence="8 11" id="KW-0624">Polysaccharide degradation</keyword>
<dbReference type="GO" id="GO:0030600">
    <property type="term" value="F:feruloyl esterase activity"/>
    <property type="evidence" value="ECO:0007669"/>
    <property type="project" value="UniProtKB-UniRule"/>
</dbReference>
<reference evidence="12" key="3">
    <citation type="submission" date="2010-09" db="EMBL/GenBank/DDBJ databases">
        <title>Annotation of Gaeumannomyces graminis var. tritici R3-111a-1.</title>
        <authorList>
            <consortium name="The Broad Institute Genome Sequencing Platform"/>
            <person name="Ma L.-J."/>
            <person name="Dead R."/>
            <person name="Young S.K."/>
            <person name="Zeng Q."/>
            <person name="Gargeya S."/>
            <person name="Fitzgerald M."/>
            <person name="Haas B."/>
            <person name="Abouelleil A."/>
            <person name="Alvarado L."/>
            <person name="Arachchi H.M."/>
            <person name="Berlin A."/>
            <person name="Brown A."/>
            <person name="Chapman S.B."/>
            <person name="Chen Z."/>
            <person name="Dunbar C."/>
            <person name="Freedman E."/>
            <person name="Gearin G."/>
            <person name="Gellesch M."/>
            <person name="Goldberg J."/>
            <person name="Griggs A."/>
            <person name="Gujja S."/>
            <person name="Heiman D."/>
            <person name="Howarth C."/>
            <person name="Larson L."/>
            <person name="Lui A."/>
            <person name="MacDonald P.J.P."/>
            <person name="Mehta T."/>
            <person name="Montmayeur A."/>
            <person name="Murphy C."/>
            <person name="Neiman D."/>
            <person name="Pearson M."/>
            <person name="Priest M."/>
            <person name="Roberts A."/>
            <person name="Saif S."/>
            <person name="Shea T."/>
            <person name="Shenoy N."/>
            <person name="Sisk P."/>
            <person name="Stolte C."/>
            <person name="Sykes S."/>
            <person name="Yandava C."/>
            <person name="Wortman J."/>
            <person name="Nusbaum C."/>
            <person name="Birren B."/>
        </authorList>
    </citation>
    <scope>NUCLEOTIDE SEQUENCE</scope>
    <source>
        <strain evidence="12">R3-111a-1</strain>
    </source>
</reference>
<dbReference type="eggNOG" id="ENOG502QU71">
    <property type="taxonomic scope" value="Eukaryota"/>
</dbReference>
<reference evidence="13" key="5">
    <citation type="submission" date="2018-04" db="UniProtKB">
        <authorList>
            <consortium name="EnsemblFungi"/>
        </authorList>
    </citation>
    <scope>IDENTIFICATION</scope>
    <source>
        <strain evidence="13">R3-111a-1</strain>
    </source>
</reference>
<dbReference type="OrthoDB" id="424610at2759"/>
<sequence length="278" mass="29048">MLGSVFSSFLVAALALAPGVVAQNSPGCGKASKLKNGVNKINVGGTERQFILAVPDKNDNAKPKKLMFAFHWRGATMDNVVNDPTNLNKFYGLQAKAAGSAIFVAPDGLDKGWANDGGRDIRFVEAMIKAIEDDLCVDQAQRFAMGFSYGGGMSFSVACSLPTMFRAVAAQGAGEVSGCDGPKGAISYLGIQGINDAVLPLPGAIEIANKIAKANGCQANKNPETPAKGSKSFKVTNFTGCKKPVRFITFDGGHDTAPLGVANGLQADSMWDFFTKAA</sequence>
<evidence type="ECO:0000256" key="3">
    <source>
        <dbReference type="ARBA" id="ARBA00022525"/>
    </source>
</evidence>
<dbReference type="InterPro" id="IPR029058">
    <property type="entry name" value="AB_hydrolase_fold"/>
</dbReference>
<comment type="function">
    <text evidence="9 11">Involved in degradation of plant cell walls. Hydrolyzes the feruloyl-arabinose ester bond in arabinoxylans, and the feruloyl-galactose ester bond in pectin. Active against paranitrophenyl-acetate, methyl ferulate and wheat arabinoxylan.</text>
</comment>
<feature type="chain" id="PRO_5015094829" description="Feruloyl esterase C" evidence="11">
    <location>
        <begin position="23"/>
        <end position="278"/>
    </location>
</feature>
<dbReference type="RefSeq" id="XP_009223754.1">
    <property type="nucleotide sequence ID" value="XM_009225490.1"/>
</dbReference>
<feature type="signal peptide" evidence="11">
    <location>
        <begin position="1"/>
        <end position="22"/>
    </location>
</feature>
<reference evidence="14" key="1">
    <citation type="submission" date="2010-07" db="EMBL/GenBank/DDBJ databases">
        <title>The genome sequence of Gaeumannomyces graminis var. tritici strain R3-111a-1.</title>
        <authorList>
            <consortium name="The Broad Institute Genome Sequencing Platform"/>
            <person name="Ma L.-J."/>
            <person name="Dead R."/>
            <person name="Young S."/>
            <person name="Zeng Q."/>
            <person name="Koehrsen M."/>
            <person name="Alvarado L."/>
            <person name="Berlin A."/>
            <person name="Chapman S.B."/>
            <person name="Chen Z."/>
            <person name="Freedman E."/>
            <person name="Gellesch M."/>
            <person name="Goldberg J."/>
            <person name="Griggs A."/>
            <person name="Gujja S."/>
            <person name="Heilman E.R."/>
            <person name="Heiman D."/>
            <person name="Hepburn T."/>
            <person name="Howarth C."/>
            <person name="Jen D."/>
            <person name="Larson L."/>
            <person name="Mehta T."/>
            <person name="Neiman D."/>
            <person name="Pearson M."/>
            <person name="Roberts A."/>
            <person name="Saif S."/>
            <person name="Shea T."/>
            <person name="Shenoy N."/>
            <person name="Sisk P."/>
            <person name="Stolte C."/>
            <person name="Sykes S."/>
            <person name="Walk T."/>
            <person name="White J."/>
            <person name="Yandava C."/>
            <person name="Haas B."/>
            <person name="Nusbaum C."/>
            <person name="Birren B."/>
        </authorList>
    </citation>
    <scope>NUCLEOTIDE SEQUENCE [LARGE SCALE GENOMIC DNA]</scope>
    <source>
        <strain evidence="14">R3-111a-1</strain>
    </source>
</reference>
<dbReference type="ESTHER" id="gagt3-j3p2b8">
    <property type="family name" value="FaeC"/>
</dbReference>
<dbReference type="SUPFAM" id="SSF53474">
    <property type="entry name" value="alpha/beta-Hydrolases"/>
    <property type="match status" value="1"/>
</dbReference>
<dbReference type="EnsemblFungi" id="EJT73810">
    <property type="protein sequence ID" value="EJT73810"/>
    <property type="gene ID" value="GGTG_07665"/>
</dbReference>
<keyword evidence="6 11" id="KW-0378">Hydrolase</keyword>
<protein>
    <recommendedName>
        <fullName evidence="11">Feruloyl esterase C</fullName>
        <ecNumber evidence="11">3.1.1.73</ecNumber>
    </recommendedName>
    <alternativeName>
        <fullName evidence="11">Ferulic acid esterase C</fullName>
    </alternativeName>
</protein>
<dbReference type="Gene3D" id="3.40.50.1820">
    <property type="entry name" value="alpha/beta hydrolase"/>
    <property type="match status" value="1"/>
</dbReference>
<evidence type="ECO:0000256" key="5">
    <source>
        <dbReference type="ARBA" id="ARBA00022729"/>
    </source>
</evidence>
<proteinExistence type="inferred from homology"/>
<organism evidence="12">
    <name type="scientific">Gaeumannomyces tritici (strain R3-111a-1)</name>
    <name type="common">Wheat and barley take-all root rot fungus</name>
    <name type="synonym">Gaeumannomyces graminis var. tritici</name>
    <dbReference type="NCBI Taxonomy" id="644352"/>
    <lineage>
        <taxon>Eukaryota</taxon>
        <taxon>Fungi</taxon>
        <taxon>Dikarya</taxon>
        <taxon>Ascomycota</taxon>
        <taxon>Pezizomycotina</taxon>
        <taxon>Sordariomycetes</taxon>
        <taxon>Sordariomycetidae</taxon>
        <taxon>Magnaporthales</taxon>
        <taxon>Magnaporthaceae</taxon>
        <taxon>Gaeumannomyces</taxon>
    </lineage>
</organism>
<dbReference type="Proteomes" id="UP000006039">
    <property type="component" value="Unassembled WGS sequence"/>
</dbReference>
<keyword evidence="5 11" id="KW-0732">Signal</keyword>
<evidence type="ECO:0000256" key="11">
    <source>
        <dbReference type="RuleBase" id="RU367094"/>
    </source>
</evidence>
<dbReference type="VEuPathDB" id="FungiDB:GGTG_07665"/>
<evidence type="ECO:0000256" key="8">
    <source>
        <dbReference type="ARBA" id="ARBA00023326"/>
    </source>
</evidence>
<comment type="catalytic activity">
    <reaction evidence="10 11">
        <text>feruloyl-polysaccharide + H2O = ferulate + polysaccharide.</text>
        <dbReference type="EC" id="3.1.1.73"/>
    </reaction>
</comment>
<dbReference type="GO" id="GO:0045493">
    <property type="term" value="P:xylan catabolic process"/>
    <property type="evidence" value="ECO:0007669"/>
    <property type="project" value="UniProtKB-UniRule"/>
</dbReference>
<evidence type="ECO:0000313" key="12">
    <source>
        <dbReference type="EMBL" id="EJT73810.1"/>
    </source>
</evidence>
<reference evidence="13" key="4">
    <citation type="journal article" date="2015" name="G3 (Bethesda)">
        <title>Genome sequences of three phytopathogenic species of the Magnaporthaceae family of fungi.</title>
        <authorList>
            <person name="Okagaki L.H."/>
            <person name="Nunes C.C."/>
            <person name="Sailsbery J."/>
            <person name="Clay B."/>
            <person name="Brown D."/>
            <person name="John T."/>
            <person name="Oh Y."/>
            <person name="Young N."/>
            <person name="Fitzgerald M."/>
            <person name="Haas B.J."/>
            <person name="Zeng Q."/>
            <person name="Young S."/>
            <person name="Adiconis X."/>
            <person name="Fan L."/>
            <person name="Levin J.Z."/>
            <person name="Mitchell T.K."/>
            <person name="Okubara P.A."/>
            <person name="Farman M.L."/>
            <person name="Kohn L.M."/>
            <person name="Birren B."/>
            <person name="Ma L.-J."/>
            <person name="Dean R.A."/>
        </authorList>
    </citation>
    <scope>NUCLEOTIDE SEQUENCE</scope>
    <source>
        <strain evidence="13">R3-111a-1</strain>
    </source>
</reference>
<keyword evidence="7 11" id="KW-0119">Carbohydrate metabolism</keyword>
<dbReference type="InterPro" id="IPR043595">
    <property type="entry name" value="FaeB/C/D"/>
</dbReference>
<dbReference type="PANTHER" id="PTHR38050">
    <property type="match status" value="1"/>
</dbReference>
<dbReference type="HOGENOM" id="CLU_027551_2_0_1"/>
<accession>J3P2B8</accession>
<evidence type="ECO:0000256" key="10">
    <source>
        <dbReference type="ARBA" id="ARBA00034075"/>
    </source>
</evidence>
<evidence type="ECO:0000256" key="7">
    <source>
        <dbReference type="ARBA" id="ARBA00023277"/>
    </source>
</evidence>
<dbReference type="PANTHER" id="PTHR38050:SF1">
    <property type="entry name" value="FERULOYL ESTERASE C"/>
    <property type="match status" value="1"/>
</dbReference>
<evidence type="ECO:0000256" key="4">
    <source>
        <dbReference type="ARBA" id="ARBA00022651"/>
    </source>
</evidence>
<keyword evidence="14" id="KW-1185">Reference proteome</keyword>
<evidence type="ECO:0000256" key="1">
    <source>
        <dbReference type="ARBA" id="ARBA00004613"/>
    </source>
</evidence>
<name>J3P2B8_GAET3</name>
<evidence type="ECO:0000256" key="2">
    <source>
        <dbReference type="ARBA" id="ARBA00010278"/>
    </source>
</evidence>
<evidence type="ECO:0000256" key="6">
    <source>
        <dbReference type="ARBA" id="ARBA00022801"/>
    </source>
</evidence>
<evidence type="ECO:0000313" key="13">
    <source>
        <dbReference type="EnsemblFungi" id="EJT73810"/>
    </source>
</evidence>
<dbReference type="STRING" id="644352.J3P2B8"/>
<dbReference type="EMBL" id="GL385398">
    <property type="protein sequence ID" value="EJT73810.1"/>
    <property type="molecule type" value="Genomic_DNA"/>
</dbReference>
<keyword evidence="3 11" id="KW-0964">Secreted</keyword>
<evidence type="ECO:0000256" key="9">
    <source>
        <dbReference type="ARBA" id="ARBA00025250"/>
    </source>
</evidence>
<dbReference type="GO" id="GO:0005576">
    <property type="term" value="C:extracellular region"/>
    <property type="evidence" value="ECO:0007669"/>
    <property type="project" value="UniProtKB-SubCell"/>
</dbReference>
<dbReference type="GeneID" id="20348123"/>
<comment type="subcellular location">
    <subcellularLocation>
        <location evidence="1 11">Secreted</location>
    </subcellularLocation>
</comment>
<reference evidence="12" key="2">
    <citation type="submission" date="2010-07" db="EMBL/GenBank/DDBJ databases">
        <authorList>
            <consortium name="The Broad Institute Genome Sequencing Platform"/>
            <consortium name="Broad Institute Genome Sequencing Center for Infectious Disease"/>
            <person name="Ma L.-J."/>
            <person name="Dead R."/>
            <person name="Young S."/>
            <person name="Zeng Q."/>
            <person name="Koehrsen M."/>
            <person name="Alvarado L."/>
            <person name="Berlin A."/>
            <person name="Chapman S.B."/>
            <person name="Chen Z."/>
            <person name="Freedman E."/>
            <person name="Gellesch M."/>
            <person name="Goldberg J."/>
            <person name="Griggs A."/>
            <person name="Gujja S."/>
            <person name="Heilman E.R."/>
            <person name="Heiman D."/>
            <person name="Hepburn T."/>
            <person name="Howarth C."/>
            <person name="Jen D."/>
            <person name="Larson L."/>
            <person name="Mehta T."/>
            <person name="Neiman D."/>
            <person name="Pearson M."/>
            <person name="Roberts A."/>
            <person name="Saif S."/>
            <person name="Shea T."/>
            <person name="Shenoy N."/>
            <person name="Sisk P."/>
            <person name="Stolte C."/>
            <person name="Sykes S."/>
            <person name="Walk T."/>
            <person name="White J."/>
            <person name="Yandava C."/>
            <person name="Haas B."/>
            <person name="Nusbaum C."/>
            <person name="Birren B."/>
        </authorList>
    </citation>
    <scope>NUCLEOTIDE SEQUENCE</scope>
    <source>
        <strain evidence="12">R3-111a-1</strain>
    </source>
</reference>
<gene>
    <name evidence="13" type="primary">20348123</name>
    <name evidence="12" type="ORF">GGTG_07665</name>
</gene>
<comment type="similarity">
    <text evidence="2 11">Belongs to the faeC family.</text>
</comment>
<evidence type="ECO:0000313" key="14">
    <source>
        <dbReference type="Proteomes" id="UP000006039"/>
    </source>
</evidence>
<dbReference type="EC" id="3.1.1.73" evidence="11"/>
<dbReference type="AlphaFoldDB" id="J3P2B8"/>
<keyword evidence="4 11" id="KW-0858">Xylan degradation</keyword>